<evidence type="ECO:0000313" key="3">
    <source>
        <dbReference type="Proteomes" id="UP001156666"/>
    </source>
</evidence>
<dbReference type="InterPro" id="IPR008969">
    <property type="entry name" value="CarboxyPept-like_regulatory"/>
</dbReference>
<dbReference type="RefSeq" id="WP_235291892.1">
    <property type="nucleotide sequence ID" value="NZ_BSOH01000027.1"/>
</dbReference>
<keyword evidence="2" id="KW-0176">Collagen</keyword>
<accession>A0AA37WI92</accession>
<evidence type="ECO:0000259" key="1">
    <source>
        <dbReference type="Pfam" id="PF14905"/>
    </source>
</evidence>
<evidence type="ECO:0000313" key="2">
    <source>
        <dbReference type="EMBL" id="GLR19410.1"/>
    </source>
</evidence>
<dbReference type="InterPro" id="IPR041700">
    <property type="entry name" value="OMP_b-brl_3"/>
</dbReference>
<protein>
    <submittedName>
        <fullName evidence="2">Collagen-binding protein</fullName>
    </submittedName>
</protein>
<proteinExistence type="predicted"/>
<sequence length="922" mass="105229">MKYFFIFLSLLFVQVSIAQKISISGKILEGENNEPVIGASISLLQSIDSLLIRGEVSDIEGNFLIKNIKSNDFLLRINYLGFEPIYHPFNAEKDIDLGTFKMYESAELLDEIVVEAEVVTGTQRGDTISYNAAAFTTLADADTKDLIAKMPGIVIIDGQVQAEGEAVQKVLVDGKEFFGGNVNTALESLPAEIVQNIEIYDKKSDKAELTGFDDGNELKTINIVTKPSKKVGQFGKLSAGIGTNENYRLNSKVNFFNDEQRWTVNADANKIHLSNLTVDSEAQSGNYNQDGENNSNNIGIQYSNTFFKKLEFSGNYRYGNSDNRSVGNVYREYSIPSRSDQIYKEFSSTGSSNLEHNFNVRLEYQVNDRNKFIFTPRVTLKNNSFDKKFQGATSILEDPLNYTTNVSDGITFDNDYKADLHYSHKFSKKGRTISLRAVSEYHTNDDDGNRIAENIFYTDSTQVSEDLNQNIIKERSGFDVEFGASFTEPLGKNSRIEIEYEIRNRKNDSDQLNYDLQGENPNGDPFRYLDTMLSNVFNTEYVTNEAKFGYLYRLKNIKFQTHLEFQRADLMNAQYFPYQSDLNRNFFSILPNFRFDYKIGKNSNIEVNYYTSTREPGIGQLQEVINNSNPLRLYVGNTNLDQEYNNRIRARYKVRNSKKERNLYIGLDASIVNNDIINSTFIAEEEVRLSDEITLPKGGQLNKPVNVDGSWNVRTSINYGQPIKLIKSNVNFRTSIRHSQLPGIINDEIALTNSTNFNFGISLSSNISDRIDFNISSSPNYNLVDNSLKPNENRNYFSHTGQVDFKAIMWQGITFKTNIKHQYIDGLSGGTTNTFILIGGSIGKKIFKNERGEISISVYDLLNQNNNINRRVTESYIQISESTVLQRYFMLNFTYNLRRFAAGLSQKDFKLDDQENRRRRRY</sequence>
<feature type="domain" description="Outer membrane protein beta-barrel" evidence="1">
    <location>
        <begin position="424"/>
        <end position="895"/>
    </location>
</feature>
<dbReference type="Proteomes" id="UP001156666">
    <property type="component" value="Unassembled WGS sequence"/>
</dbReference>
<reference evidence="2" key="1">
    <citation type="journal article" date="2014" name="Int. J. Syst. Evol. Microbiol.">
        <title>Complete genome sequence of Corynebacterium casei LMG S-19264T (=DSM 44701T), isolated from a smear-ripened cheese.</title>
        <authorList>
            <consortium name="US DOE Joint Genome Institute (JGI-PGF)"/>
            <person name="Walter F."/>
            <person name="Albersmeier A."/>
            <person name="Kalinowski J."/>
            <person name="Ruckert C."/>
        </authorList>
    </citation>
    <scope>NUCLEOTIDE SEQUENCE</scope>
    <source>
        <strain evidence="2">NBRC 108769</strain>
    </source>
</reference>
<name>A0AA37WI92_9BACT</name>
<dbReference type="Pfam" id="PF14905">
    <property type="entry name" value="OMP_b-brl_3"/>
    <property type="match status" value="1"/>
</dbReference>
<dbReference type="Pfam" id="PF13715">
    <property type="entry name" value="CarbopepD_reg_2"/>
    <property type="match status" value="1"/>
</dbReference>
<keyword evidence="3" id="KW-1185">Reference proteome</keyword>
<dbReference type="SUPFAM" id="SSF56935">
    <property type="entry name" value="Porins"/>
    <property type="match status" value="1"/>
</dbReference>
<dbReference type="SUPFAM" id="SSF49464">
    <property type="entry name" value="Carboxypeptidase regulatory domain-like"/>
    <property type="match status" value="1"/>
</dbReference>
<gene>
    <name evidence="2" type="ORF">GCM10007940_40260</name>
</gene>
<dbReference type="EMBL" id="BSOH01000027">
    <property type="protein sequence ID" value="GLR19410.1"/>
    <property type="molecule type" value="Genomic_DNA"/>
</dbReference>
<dbReference type="AlphaFoldDB" id="A0AA37WI92"/>
<reference evidence="2" key="2">
    <citation type="submission" date="2023-01" db="EMBL/GenBank/DDBJ databases">
        <title>Draft genome sequence of Portibacter lacus strain NBRC 108769.</title>
        <authorList>
            <person name="Sun Q."/>
            <person name="Mori K."/>
        </authorList>
    </citation>
    <scope>NUCLEOTIDE SEQUENCE</scope>
    <source>
        <strain evidence="2">NBRC 108769</strain>
    </source>
</reference>
<comment type="caution">
    <text evidence="2">The sequence shown here is derived from an EMBL/GenBank/DDBJ whole genome shotgun (WGS) entry which is preliminary data.</text>
</comment>
<organism evidence="2 3">
    <name type="scientific">Portibacter lacus</name>
    <dbReference type="NCBI Taxonomy" id="1099794"/>
    <lineage>
        <taxon>Bacteria</taxon>
        <taxon>Pseudomonadati</taxon>
        <taxon>Bacteroidota</taxon>
        <taxon>Saprospiria</taxon>
        <taxon>Saprospirales</taxon>
        <taxon>Haliscomenobacteraceae</taxon>
        <taxon>Portibacter</taxon>
    </lineage>
</organism>